<dbReference type="EMBL" id="FOLL01000038">
    <property type="protein sequence ID" value="SFC85092.1"/>
    <property type="molecule type" value="Genomic_DNA"/>
</dbReference>
<sequence>MVRIDENTKSVRFPEAVDERLTLLARKLGRTKRELFMQMVDYFYKSKKDPADLNDEVLKKELSNGINRILSFIRKQEGDLLVPMCSAMEELMAIAKMQSPLLKNIGKGQSEATIMGRETIGYLQLVDGTLKKILGNMRERETLKSRFRQVLDYYITQREALGWPVSAAKKEELAGRARQSLDNL</sequence>
<dbReference type="RefSeq" id="WP_090975239.1">
    <property type="nucleotide sequence ID" value="NZ_FOLL01000038.1"/>
</dbReference>
<dbReference type="Proteomes" id="UP000199577">
    <property type="component" value="Unassembled WGS sequence"/>
</dbReference>
<dbReference type="InterPro" id="IPR048012">
    <property type="entry name" value="BfmA-like_N"/>
</dbReference>
<accession>A0A1I1MJQ7</accession>
<dbReference type="NCBIfam" id="NF041200">
    <property type="entry name" value="mob_BfmA_Nterm"/>
    <property type="match status" value="1"/>
</dbReference>
<protein>
    <recommendedName>
        <fullName evidence="3">Ribbon-helix-helix protein, copG family</fullName>
    </recommendedName>
</protein>
<name>A0A1I1MJQ7_9SPHI</name>
<dbReference type="AlphaFoldDB" id="A0A1I1MJQ7"/>
<evidence type="ECO:0000313" key="2">
    <source>
        <dbReference type="Proteomes" id="UP000199577"/>
    </source>
</evidence>
<evidence type="ECO:0000313" key="1">
    <source>
        <dbReference type="EMBL" id="SFC85092.1"/>
    </source>
</evidence>
<reference evidence="1 2" key="1">
    <citation type="submission" date="2016-10" db="EMBL/GenBank/DDBJ databases">
        <authorList>
            <person name="de Groot N.N."/>
        </authorList>
    </citation>
    <scope>NUCLEOTIDE SEQUENCE [LARGE SCALE GENOMIC DNA]</scope>
    <source>
        <strain evidence="1 2">DSM 22900</strain>
    </source>
</reference>
<organism evidence="1 2">
    <name type="scientific">Parapedobacter composti</name>
    <dbReference type="NCBI Taxonomy" id="623281"/>
    <lineage>
        <taxon>Bacteria</taxon>
        <taxon>Pseudomonadati</taxon>
        <taxon>Bacteroidota</taxon>
        <taxon>Sphingobacteriia</taxon>
        <taxon>Sphingobacteriales</taxon>
        <taxon>Sphingobacteriaceae</taxon>
        <taxon>Parapedobacter</taxon>
    </lineage>
</organism>
<gene>
    <name evidence="1" type="ORF">SAMN05421747_1384</name>
</gene>
<dbReference type="STRING" id="623281.SAMN05421747_1384"/>
<evidence type="ECO:0008006" key="3">
    <source>
        <dbReference type="Google" id="ProtNLM"/>
    </source>
</evidence>
<proteinExistence type="predicted"/>
<dbReference type="OrthoDB" id="944975at2"/>
<keyword evidence="2" id="KW-1185">Reference proteome</keyword>